<evidence type="ECO:0008006" key="5">
    <source>
        <dbReference type="Google" id="ProtNLM"/>
    </source>
</evidence>
<evidence type="ECO:0000313" key="2">
    <source>
        <dbReference type="EMBL" id="RVW51054.1"/>
    </source>
</evidence>
<sequence length="245" mass="27688">MEKPAKSKNMILKFLPKAASVINFQNSTPFSPGRDHKRSSDSTNKFKAHGAGRGFSGPMISMIPVEAHWRSRSGNFDRQEPTSPKVSCMGQVKDKHKKRIPKTKRASPPKESKPREMKKQHSTLRRIFRSSNSGRKSDASSDDKPSLPDRAPSLGQMKRFSSGRNAFSNFDWTAPVAPVDSDHRSYYSDEERGDFEEEDEEFIIPFSAPILVGGAVALEPRKEINLWKRRTLVPPRPLRLNTIVK</sequence>
<proteinExistence type="predicted"/>
<feature type="compositionally biased region" description="Basic residues" evidence="1">
    <location>
        <begin position="94"/>
        <end position="107"/>
    </location>
</feature>
<feature type="region of interest" description="Disordered" evidence="1">
    <location>
        <begin position="24"/>
        <end position="157"/>
    </location>
</feature>
<reference evidence="3 4" key="1">
    <citation type="journal article" date="2018" name="PLoS Genet.">
        <title>Population sequencing reveals clonal diversity and ancestral inbreeding in the grapevine cultivar Chardonnay.</title>
        <authorList>
            <person name="Roach M.J."/>
            <person name="Johnson D.L."/>
            <person name="Bohlmann J."/>
            <person name="van Vuuren H.J."/>
            <person name="Jones S.J."/>
            <person name="Pretorius I.S."/>
            <person name="Schmidt S.A."/>
            <person name="Borneman A.R."/>
        </authorList>
    </citation>
    <scope>NUCLEOTIDE SEQUENCE [LARGE SCALE GENOMIC DNA]</scope>
    <source>
        <strain evidence="4">cv. Chardonnay</strain>
        <strain evidence="3">I10V1</strain>
        <tissue evidence="3">Leaf</tissue>
    </source>
</reference>
<dbReference type="AlphaFoldDB" id="A0A438K425"/>
<dbReference type="EMBL" id="QGNW01000017">
    <property type="protein sequence ID" value="RVX15964.1"/>
    <property type="molecule type" value="Genomic_DNA"/>
</dbReference>
<feature type="compositionally biased region" description="Basic and acidic residues" evidence="1">
    <location>
        <begin position="108"/>
        <end position="119"/>
    </location>
</feature>
<dbReference type="Proteomes" id="UP000288805">
    <property type="component" value="Unassembled WGS sequence"/>
</dbReference>
<protein>
    <recommendedName>
        <fullName evidence="5">Syringolide-induced protein 14-1-1</fullName>
    </recommendedName>
</protein>
<evidence type="ECO:0000313" key="4">
    <source>
        <dbReference type="Proteomes" id="UP000288805"/>
    </source>
</evidence>
<evidence type="ECO:0000256" key="1">
    <source>
        <dbReference type="SAM" id="MobiDB-lite"/>
    </source>
</evidence>
<organism evidence="3 4">
    <name type="scientific">Vitis vinifera</name>
    <name type="common">Grape</name>
    <dbReference type="NCBI Taxonomy" id="29760"/>
    <lineage>
        <taxon>Eukaryota</taxon>
        <taxon>Viridiplantae</taxon>
        <taxon>Streptophyta</taxon>
        <taxon>Embryophyta</taxon>
        <taxon>Tracheophyta</taxon>
        <taxon>Spermatophyta</taxon>
        <taxon>Magnoliopsida</taxon>
        <taxon>eudicotyledons</taxon>
        <taxon>Gunneridae</taxon>
        <taxon>Pentapetalae</taxon>
        <taxon>rosids</taxon>
        <taxon>Vitales</taxon>
        <taxon>Vitaceae</taxon>
        <taxon>Viteae</taxon>
        <taxon>Vitis</taxon>
    </lineage>
</organism>
<gene>
    <name evidence="3" type="primary">VvCHDp000314_1</name>
    <name evidence="2" type="synonym">VvCHDh000325_0</name>
    <name evidence="3" type="ORF">CK203_005590</name>
    <name evidence="2" type="ORF">CK203_077633</name>
</gene>
<dbReference type="PANTHER" id="PTHR34779">
    <property type="entry name" value="OS09G0542900 PROTEIN"/>
    <property type="match status" value="1"/>
</dbReference>
<accession>A0A438K425</accession>
<feature type="compositionally biased region" description="Basic and acidic residues" evidence="1">
    <location>
        <begin position="135"/>
        <end position="147"/>
    </location>
</feature>
<evidence type="ECO:0000313" key="3">
    <source>
        <dbReference type="EMBL" id="RVX15964.1"/>
    </source>
</evidence>
<name>A0A438K425_VITVI</name>
<dbReference type="EMBL" id="QGNW01001188">
    <property type="protein sequence ID" value="RVW51054.1"/>
    <property type="molecule type" value="Genomic_DNA"/>
</dbReference>
<dbReference type="InterPro" id="IPR038796">
    <property type="entry name" value="At1g76070-like"/>
</dbReference>
<dbReference type="PANTHER" id="PTHR34779:SF1">
    <property type="entry name" value="OS09G0542900 PROTEIN"/>
    <property type="match status" value="1"/>
</dbReference>
<comment type="caution">
    <text evidence="3">The sequence shown here is derived from an EMBL/GenBank/DDBJ whole genome shotgun (WGS) entry which is preliminary data.</text>
</comment>